<name>A0A5J4QLY5_9ZZZZ</name>
<gene>
    <name evidence="1" type="ORF">EZS27_028752</name>
</gene>
<protein>
    <submittedName>
        <fullName evidence="1">Uncharacterized protein</fullName>
    </submittedName>
</protein>
<organism evidence="1">
    <name type="scientific">termite gut metagenome</name>
    <dbReference type="NCBI Taxonomy" id="433724"/>
    <lineage>
        <taxon>unclassified sequences</taxon>
        <taxon>metagenomes</taxon>
        <taxon>organismal metagenomes</taxon>
    </lineage>
</organism>
<evidence type="ECO:0000313" key="1">
    <source>
        <dbReference type="EMBL" id="KAA6321613.1"/>
    </source>
</evidence>
<feature type="non-terminal residue" evidence="1">
    <location>
        <position position="1"/>
    </location>
</feature>
<sequence>TCGRQGFVLVYGYKINKIVESGKHYACKVIFISYSHFAVLIGGKGGEF</sequence>
<proteinExistence type="predicted"/>
<reference evidence="1" key="1">
    <citation type="submission" date="2019-03" db="EMBL/GenBank/DDBJ databases">
        <title>Single cell metagenomics reveals metabolic interactions within the superorganism composed of flagellate Streblomastix strix and complex community of Bacteroidetes bacteria on its surface.</title>
        <authorList>
            <person name="Treitli S.C."/>
            <person name="Kolisko M."/>
            <person name="Husnik F."/>
            <person name="Keeling P."/>
            <person name="Hampl V."/>
        </authorList>
    </citation>
    <scope>NUCLEOTIDE SEQUENCE</scope>
    <source>
        <strain evidence="1">STM</strain>
    </source>
</reference>
<accession>A0A5J4QLY5</accession>
<dbReference type="AlphaFoldDB" id="A0A5J4QLY5"/>
<dbReference type="EMBL" id="SNRY01003262">
    <property type="protein sequence ID" value="KAA6321613.1"/>
    <property type="molecule type" value="Genomic_DNA"/>
</dbReference>
<comment type="caution">
    <text evidence="1">The sequence shown here is derived from an EMBL/GenBank/DDBJ whole genome shotgun (WGS) entry which is preliminary data.</text>
</comment>